<dbReference type="OrthoDB" id="16281at2759"/>
<dbReference type="InterPro" id="IPR000408">
    <property type="entry name" value="Reg_chr_condens"/>
</dbReference>
<protein>
    <recommendedName>
        <fullName evidence="4">RCC1-like domain-containing protein</fullName>
    </recommendedName>
</protein>
<dbReference type="SUPFAM" id="SSF50978">
    <property type="entry name" value="WD40 repeat-like"/>
    <property type="match status" value="1"/>
</dbReference>
<dbReference type="Pfam" id="PF25390">
    <property type="entry name" value="WD40_RLD"/>
    <property type="match status" value="1"/>
</dbReference>
<evidence type="ECO:0000256" key="1">
    <source>
        <dbReference type="ARBA" id="ARBA00022737"/>
    </source>
</evidence>
<dbReference type="InterPro" id="IPR036322">
    <property type="entry name" value="WD40_repeat_dom_sf"/>
</dbReference>
<feature type="repeat" description="RCC1" evidence="2">
    <location>
        <begin position="846"/>
        <end position="898"/>
    </location>
</feature>
<feature type="repeat" description="RCC1" evidence="2">
    <location>
        <begin position="792"/>
        <end position="846"/>
    </location>
</feature>
<feature type="repeat" description="RCC1" evidence="2">
    <location>
        <begin position="949"/>
        <end position="1004"/>
    </location>
</feature>
<dbReference type="Gene3D" id="2.130.10.30">
    <property type="entry name" value="Regulator of chromosome condensation 1/beta-lactamase-inhibitor protein II"/>
    <property type="match status" value="2"/>
</dbReference>
<feature type="region of interest" description="Disordered" evidence="3">
    <location>
        <begin position="246"/>
        <end position="278"/>
    </location>
</feature>
<dbReference type="PROSITE" id="PS00626">
    <property type="entry name" value="RCC1_2"/>
    <property type="match status" value="2"/>
</dbReference>
<reference evidence="5" key="2">
    <citation type="submission" date="2022-10" db="EMBL/GenBank/DDBJ databases">
        <authorList>
            <consortium name="ENA_rothamsted_submissions"/>
            <consortium name="culmorum"/>
            <person name="King R."/>
        </authorList>
    </citation>
    <scope>NUCLEOTIDE SEQUENCE</scope>
</reference>
<reference evidence="5" key="1">
    <citation type="submission" date="2022-01" db="EMBL/GenBank/DDBJ databases">
        <authorList>
            <person name="King R."/>
        </authorList>
    </citation>
    <scope>NUCLEOTIDE SEQUENCE</scope>
</reference>
<dbReference type="PROSITE" id="PS50012">
    <property type="entry name" value="RCC1_3"/>
    <property type="match status" value="4"/>
</dbReference>
<dbReference type="InterPro" id="IPR009091">
    <property type="entry name" value="RCC1/BLIP-II"/>
</dbReference>
<name>A0A9N9SI26_PHACE</name>
<keyword evidence="1" id="KW-0677">Repeat</keyword>
<organism evidence="5 6">
    <name type="scientific">Phaedon cochleariae</name>
    <name type="common">Mustard beetle</name>
    <dbReference type="NCBI Taxonomy" id="80249"/>
    <lineage>
        <taxon>Eukaryota</taxon>
        <taxon>Metazoa</taxon>
        <taxon>Ecdysozoa</taxon>
        <taxon>Arthropoda</taxon>
        <taxon>Hexapoda</taxon>
        <taxon>Insecta</taxon>
        <taxon>Pterygota</taxon>
        <taxon>Neoptera</taxon>
        <taxon>Endopterygota</taxon>
        <taxon>Coleoptera</taxon>
        <taxon>Polyphaga</taxon>
        <taxon>Cucujiformia</taxon>
        <taxon>Chrysomeloidea</taxon>
        <taxon>Chrysomelidae</taxon>
        <taxon>Chrysomelinae</taxon>
        <taxon>Chrysomelini</taxon>
        <taxon>Phaedon</taxon>
    </lineage>
</organism>
<evidence type="ECO:0000313" key="5">
    <source>
        <dbReference type="EMBL" id="CAG9819004.1"/>
    </source>
</evidence>
<dbReference type="EMBL" id="OU896708">
    <property type="protein sequence ID" value="CAG9819004.1"/>
    <property type="molecule type" value="Genomic_DNA"/>
</dbReference>
<dbReference type="PANTHER" id="PTHR22872:SF2">
    <property type="entry name" value="INHIBITOR OF BRUTON TYROSINE KINASE"/>
    <property type="match status" value="1"/>
</dbReference>
<sequence>MSFSTTQDIFQIKPLLQNIEIKLCSRSESGVKQILALVTSDGNLVLHYTYGELSPVLKIVPWYSDNHKQIEGICFDPSASWLLVISIDCSLYIIPALNLVDRKQKIDCKWSLNDVTYFPKHPQTPEARPTSIVWWQTLDCNQNAIVGFENGAVVLISLTDGRCLGSCSIPEAVDHLHLCQDNSLEIISLLINAVSGQQYRLVLENRSTGYLWPPEAYTQTEDSTRSRLYNLKQIGVDKLVSLKQRLSEARGGRRDSQTSESASESSHSESVHSTHTGPELLPHLCDTYFSPQYARNRYLFSALYKPTSLLTVHAVDVESAPLYIHKLPQNTTTVLLTDRLMYAVNDDANIVSVLSSQLSECRLEGDSDFNSESLVAQFRIESGKILKVFRLVDLSSVRLRKNRDDNKKDKLFELPKTADDLNIQKPRIDTCVIVTDNCVYKVVVSCSPITKFVQYVTEEGDLQKAEKFSIIFGLNIQQLLESCGDLFISRGAYHSGIILYKQAKVHLLKRVLKLAVSVDCKVLLKFVHLCLSASKVDMSIATKIHIGNLAVMAYTELILRYGGLQRISNTKDFMNFLCCEEYYDQILAVNVACQAGHWNIVALLAKSRGLQAEVVSALGQILQNASASAPRPTEHNFLYALSEPSLAQSLMISGQSAQFIFQYVRTNVDSFSLEILRRLAVQLDPSQPCAVPLVSRLFQTTKFSSSLDTTIESVDFENPDRSVVTLKDLIDTFLTVVIHLVRKTEKLGFDLTLLDATDPPKPPPVHTPIISKLPDLRPLSCGYEHAAVVRNHAVYTMGASGSGRLGLGPLLTQSSPPRRVHTLAEVRVKVLSVACGRRHTLALTDFGVYSWGSNAYGQLGHGRHVRECPRPHPVASLASRRVVEVAAGQYHGVALTDAGRVLTWGWGVHGQLGHGGGDDEWRPREVDFPHAVKQVSAGHAHTLILTTEGKIYGFGSNLFGQLESCQLDSNKSAKPVWVLLMPDMYVPVEKIATAYFHNIAIRVDQEVYTWGANPQEVRLFQSKNNQKHSGPSLGPTDGWKNSVHIYSGLSKKPIDQVAVGYRHQAVLHNGKILWGRSKDEELSPPKLRQEDTVNSLFAQKFLHISCGLDYTMAIDHTGKVLAWGSSSMAQTLLGRPVEDDNRKLEGKVVLFKNTKRILKFPSAMQDSTDNLPIEVPGLPTMAITFNPSDQKLLFSKSFLPYSIRLVENETVSFKETSSKCFSHIYESPNFIFGHKTLHYVLETYYGFYDTDSILSRCLEAHNYQAAAKIAFLDGHYGDSLGFQLVAFKNHMESLDLNLLAKKNSIGGREKDQGYVELIVRNIQEDLNERNLNCPVGHMSPAHILSTSSSLDSIRQWGDEVEHQGGCESPCEVSEVGDIRQNISQYVKSLKNHERSPPISSVSKMVSEIDNVQIKMKDMEPEYQIKDKTVKEIIDAASYLVEFYIRKIYVSENHILMQNVLMKCIEFWLSSNLPVPVLESILLENMDKYFYPLSILLFCKNFDRDVVKEKPSSSGFLKEFSTKFCLQLCSMVLENVNKS</sequence>
<feature type="domain" description="RCC1-like" evidence="4">
    <location>
        <begin position="794"/>
        <end position="1140"/>
    </location>
</feature>
<dbReference type="InterPro" id="IPR051625">
    <property type="entry name" value="Signaling_Regulatory_Domain"/>
</dbReference>
<evidence type="ECO:0000256" key="3">
    <source>
        <dbReference type="SAM" id="MobiDB-lite"/>
    </source>
</evidence>
<dbReference type="PANTHER" id="PTHR22872">
    <property type="entry name" value="BTK-BINDING PROTEIN-RELATED"/>
    <property type="match status" value="1"/>
</dbReference>
<evidence type="ECO:0000256" key="2">
    <source>
        <dbReference type="PROSITE-ProRule" id="PRU00235"/>
    </source>
</evidence>
<dbReference type="PRINTS" id="PR00633">
    <property type="entry name" value="RCCNDNSATION"/>
</dbReference>
<evidence type="ECO:0000313" key="6">
    <source>
        <dbReference type="Proteomes" id="UP001153737"/>
    </source>
</evidence>
<gene>
    <name evidence="5" type="ORF">PHAECO_LOCUS6317</name>
</gene>
<dbReference type="InterPro" id="IPR058923">
    <property type="entry name" value="RCC1-like_dom"/>
</dbReference>
<feature type="compositionally biased region" description="Basic and acidic residues" evidence="3">
    <location>
        <begin position="246"/>
        <end position="257"/>
    </location>
</feature>
<dbReference type="SUPFAM" id="SSF50985">
    <property type="entry name" value="RCC1/BLIP-II"/>
    <property type="match status" value="2"/>
</dbReference>
<accession>A0A9N9SI26</accession>
<proteinExistence type="predicted"/>
<evidence type="ECO:0000259" key="4">
    <source>
        <dbReference type="Pfam" id="PF25390"/>
    </source>
</evidence>
<feature type="repeat" description="RCC1" evidence="2">
    <location>
        <begin position="899"/>
        <end position="948"/>
    </location>
</feature>
<keyword evidence="6" id="KW-1185">Reference proteome</keyword>
<dbReference type="Proteomes" id="UP001153737">
    <property type="component" value="Chromosome 2"/>
</dbReference>